<dbReference type="EMBL" id="JAFELM010000030">
    <property type="protein sequence ID" value="MBM6618254.1"/>
    <property type="molecule type" value="Genomic_DNA"/>
</dbReference>
<protein>
    <submittedName>
        <fullName evidence="1">DUF4030 domain-containing protein</fullName>
    </submittedName>
</protein>
<sequence>MFPVIIDGMMGKKEYEVTGFAYSFHPSPLQIILKTSIKSTDKDAKERAAKVEQTVEEFLKSDELKDVVKTYPYKIVVRSKDKKQIN</sequence>
<evidence type="ECO:0000313" key="2">
    <source>
        <dbReference type="Proteomes" id="UP001518925"/>
    </source>
</evidence>
<accession>A0ABS2DIH6</accession>
<name>A0ABS2DIH6_9BACI</name>
<organism evidence="1 2">
    <name type="scientific">Bacillus suaedaesalsae</name>
    <dbReference type="NCBI Taxonomy" id="2810349"/>
    <lineage>
        <taxon>Bacteria</taxon>
        <taxon>Bacillati</taxon>
        <taxon>Bacillota</taxon>
        <taxon>Bacilli</taxon>
        <taxon>Bacillales</taxon>
        <taxon>Bacillaceae</taxon>
        <taxon>Bacillus</taxon>
    </lineage>
</organism>
<gene>
    <name evidence="1" type="ORF">JR050_11345</name>
</gene>
<comment type="caution">
    <text evidence="1">The sequence shown here is derived from an EMBL/GenBank/DDBJ whole genome shotgun (WGS) entry which is preliminary data.</text>
</comment>
<keyword evidence="2" id="KW-1185">Reference proteome</keyword>
<reference evidence="1 2" key="1">
    <citation type="submission" date="2021-02" db="EMBL/GenBank/DDBJ databases">
        <title>Bacillus sp. RD4P76, an endophyte from a halophyte.</title>
        <authorList>
            <person name="Sun J.-Q."/>
        </authorList>
    </citation>
    <scope>NUCLEOTIDE SEQUENCE [LARGE SCALE GENOMIC DNA]</scope>
    <source>
        <strain evidence="1 2">RD4P76</strain>
    </source>
</reference>
<evidence type="ECO:0000313" key="1">
    <source>
        <dbReference type="EMBL" id="MBM6618254.1"/>
    </source>
</evidence>
<dbReference type="Proteomes" id="UP001518925">
    <property type="component" value="Unassembled WGS sequence"/>
</dbReference>
<proteinExistence type="predicted"/>